<keyword evidence="3" id="KW-1185">Reference proteome</keyword>
<organism evidence="2 3">
    <name type="scientific">Mariniphaga sediminis</name>
    <dbReference type="NCBI Taxonomy" id="1628158"/>
    <lineage>
        <taxon>Bacteria</taxon>
        <taxon>Pseudomonadati</taxon>
        <taxon>Bacteroidota</taxon>
        <taxon>Bacteroidia</taxon>
        <taxon>Marinilabiliales</taxon>
        <taxon>Prolixibacteraceae</taxon>
        <taxon>Mariniphaga</taxon>
    </lineage>
</organism>
<gene>
    <name evidence="2" type="ORF">D1164_11675</name>
</gene>
<protein>
    <recommendedName>
        <fullName evidence="4">Collagen-binding domain-containing protein</fullName>
    </recommendedName>
</protein>
<dbReference type="SUPFAM" id="SSF51445">
    <property type="entry name" value="(Trans)glycosidases"/>
    <property type="match status" value="1"/>
</dbReference>
<dbReference type="AlphaFoldDB" id="A0A399D0Y8"/>
<sequence length="495" mass="58007">MADKNKQKMRKQNYRLLKRIPFLALIFLMYCHNTYIPEEEVGQDEEKEQEQEDKEEEVNPADIPIQPWEENSWYWQFNGEPVLLLGASSDDNLFQWTADRLVPHLDSMVEAGANYVRNTMSDRCDRGFEVYPFYKMEDGKYDLSKWNNAYWDRFEFFLKETEKRDVIVQIEVWDRFDYWDKYWLPHPYNPGNNVNYTAAESGLTGEYPNHPASNQQPFFFTTPNQQNNEVLLNFQKMFVEKMLSISLEFNHVLYCIDNETAAEEEWAIYWAGLIKEKATEKEKTVYVTEMWGNIDLKSEIHKRTFDFPERYAFCDVSQNNWQEGQDHWDNFQWVRAYLLSKPRPVNTVKTYGSPKNIHGLERWWRHVIGGAASARFHRPPDGLGLSEMSVAAVKAARKIESVVNFWELTPGNEKLSMREENEAYLTSKPGENYVLYFTNGGQVGLDVKEYASTFSLKWLELNTGEWKSEHTFNGGQIVELSAPGTGSWVAVVSKI</sequence>
<feature type="region of interest" description="Disordered" evidence="1">
    <location>
        <begin position="39"/>
        <end position="60"/>
    </location>
</feature>
<accession>A0A399D0Y8</accession>
<dbReference type="Gene3D" id="3.20.20.80">
    <property type="entry name" value="Glycosidases"/>
    <property type="match status" value="1"/>
</dbReference>
<name>A0A399D0Y8_9BACT</name>
<evidence type="ECO:0000313" key="3">
    <source>
        <dbReference type="Proteomes" id="UP000266441"/>
    </source>
</evidence>
<evidence type="ECO:0000256" key="1">
    <source>
        <dbReference type="SAM" id="MobiDB-lite"/>
    </source>
</evidence>
<comment type="caution">
    <text evidence="2">The sequence shown here is derived from an EMBL/GenBank/DDBJ whole genome shotgun (WGS) entry which is preliminary data.</text>
</comment>
<evidence type="ECO:0008006" key="4">
    <source>
        <dbReference type="Google" id="ProtNLM"/>
    </source>
</evidence>
<dbReference type="InterPro" id="IPR017853">
    <property type="entry name" value="GH"/>
</dbReference>
<dbReference type="EMBL" id="QWET01000007">
    <property type="protein sequence ID" value="RIH65237.1"/>
    <property type="molecule type" value="Genomic_DNA"/>
</dbReference>
<evidence type="ECO:0000313" key="2">
    <source>
        <dbReference type="EMBL" id="RIH65237.1"/>
    </source>
</evidence>
<dbReference type="Proteomes" id="UP000266441">
    <property type="component" value="Unassembled WGS sequence"/>
</dbReference>
<feature type="compositionally biased region" description="Acidic residues" evidence="1">
    <location>
        <begin position="39"/>
        <end position="59"/>
    </location>
</feature>
<proteinExistence type="predicted"/>
<reference evidence="2 3" key="1">
    <citation type="journal article" date="2015" name="Int. J. Syst. Evol. Microbiol.">
        <title>Mariniphaga sediminis sp. nov., isolated from coastal sediment.</title>
        <authorList>
            <person name="Wang F.Q."/>
            <person name="Shen Q.Y."/>
            <person name="Chen G.J."/>
            <person name="Du Z.J."/>
        </authorList>
    </citation>
    <scope>NUCLEOTIDE SEQUENCE [LARGE SCALE GENOMIC DNA]</scope>
    <source>
        <strain evidence="2 3">SY21</strain>
    </source>
</reference>